<evidence type="ECO:0000256" key="3">
    <source>
        <dbReference type="ARBA" id="ARBA00023159"/>
    </source>
</evidence>
<dbReference type="InterPro" id="IPR003313">
    <property type="entry name" value="AraC-bd"/>
</dbReference>
<dbReference type="AlphaFoldDB" id="H6SLB0"/>
<feature type="compositionally biased region" description="Basic and acidic residues" evidence="5">
    <location>
        <begin position="274"/>
        <end position="285"/>
    </location>
</feature>
<dbReference type="PANTHER" id="PTHR46796">
    <property type="entry name" value="HTH-TYPE TRANSCRIPTIONAL ACTIVATOR RHAS-RELATED"/>
    <property type="match status" value="1"/>
</dbReference>
<accession>H6SLB0</accession>
<dbReference type="PANTHER" id="PTHR46796:SF2">
    <property type="entry name" value="TRANSCRIPTIONAL REGULATORY PROTEIN"/>
    <property type="match status" value="1"/>
</dbReference>
<dbReference type="InterPro" id="IPR018062">
    <property type="entry name" value="HTH_AraC-typ_CS"/>
</dbReference>
<name>H6SLB0_PARPM</name>
<keyword evidence="4" id="KW-0804">Transcription</keyword>
<dbReference type="Pfam" id="PF02311">
    <property type="entry name" value="AraC_binding"/>
    <property type="match status" value="1"/>
</dbReference>
<evidence type="ECO:0000256" key="4">
    <source>
        <dbReference type="ARBA" id="ARBA00023163"/>
    </source>
</evidence>
<dbReference type="GO" id="GO:0043565">
    <property type="term" value="F:sequence-specific DNA binding"/>
    <property type="evidence" value="ECO:0007669"/>
    <property type="project" value="InterPro"/>
</dbReference>
<dbReference type="InterPro" id="IPR009057">
    <property type="entry name" value="Homeodomain-like_sf"/>
</dbReference>
<dbReference type="PROSITE" id="PS01124">
    <property type="entry name" value="HTH_ARAC_FAMILY_2"/>
    <property type="match status" value="1"/>
</dbReference>
<dbReference type="InterPro" id="IPR018060">
    <property type="entry name" value="HTH_AraC"/>
</dbReference>
<dbReference type="SUPFAM" id="SSF51215">
    <property type="entry name" value="Regulatory protein AraC"/>
    <property type="match status" value="1"/>
</dbReference>
<evidence type="ECO:0000256" key="5">
    <source>
        <dbReference type="SAM" id="MobiDB-lite"/>
    </source>
</evidence>
<dbReference type="GO" id="GO:0003700">
    <property type="term" value="F:DNA-binding transcription factor activity"/>
    <property type="evidence" value="ECO:0007669"/>
    <property type="project" value="InterPro"/>
</dbReference>
<dbReference type="Pfam" id="PF12833">
    <property type="entry name" value="HTH_18"/>
    <property type="match status" value="1"/>
</dbReference>
<dbReference type="PROSITE" id="PS00041">
    <property type="entry name" value="HTH_ARAC_FAMILY_1"/>
    <property type="match status" value="1"/>
</dbReference>
<evidence type="ECO:0000259" key="6">
    <source>
        <dbReference type="PROSITE" id="PS01124"/>
    </source>
</evidence>
<dbReference type="PATRIC" id="fig|1150469.3.peg.2416"/>
<dbReference type="InterPro" id="IPR050204">
    <property type="entry name" value="AraC_XylS_family_regulators"/>
</dbReference>
<dbReference type="STRING" id="1150469.RSPPHO_02149"/>
<organism evidence="7 8">
    <name type="scientific">Pararhodospirillum photometricum DSM 122</name>
    <dbReference type="NCBI Taxonomy" id="1150469"/>
    <lineage>
        <taxon>Bacteria</taxon>
        <taxon>Pseudomonadati</taxon>
        <taxon>Pseudomonadota</taxon>
        <taxon>Alphaproteobacteria</taxon>
        <taxon>Rhodospirillales</taxon>
        <taxon>Rhodospirillaceae</taxon>
        <taxon>Pararhodospirillum</taxon>
    </lineage>
</organism>
<evidence type="ECO:0000313" key="8">
    <source>
        <dbReference type="Proteomes" id="UP000033220"/>
    </source>
</evidence>
<dbReference type="Proteomes" id="UP000033220">
    <property type="component" value="Chromosome DSM 122"/>
</dbReference>
<dbReference type="KEGG" id="rpm:RSPPHO_02149"/>
<dbReference type="Gene3D" id="1.10.10.60">
    <property type="entry name" value="Homeodomain-like"/>
    <property type="match status" value="2"/>
</dbReference>
<dbReference type="HOGENOM" id="CLU_000445_88_16_5"/>
<dbReference type="eggNOG" id="COG2207">
    <property type="taxonomic scope" value="Bacteria"/>
</dbReference>
<dbReference type="SMART" id="SM00342">
    <property type="entry name" value="HTH_ARAC"/>
    <property type="match status" value="1"/>
</dbReference>
<dbReference type="InterPro" id="IPR037923">
    <property type="entry name" value="HTH-like"/>
</dbReference>
<keyword evidence="2" id="KW-0238">DNA-binding</keyword>
<keyword evidence="3" id="KW-0010">Activator</keyword>
<keyword evidence="8" id="KW-1185">Reference proteome</keyword>
<proteinExistence type="predicted"/>
<dbReference type="EMBL" id="HE663493">
    <property type="protein sequence ID" value="CCG08775.1"/>
    <property type="molecule type" value="Genomic_DNA"/>
</dbReference>
<dbReference type="SUPFAM" id="SSF46689">
    <property type="entry name" value="Homeodomain-like"/>
    <property type="match status" value="2"/>
</dbReference>
<evidence type="ECO:0000313" key="7">
    <source>
        <dbReference type="EMBL" id="CCG08775.1"/>
    </source>
</evidence>
<keyword evidence="1" id="KW-0805">Transcription regulation</keyword>
<evidence type="ECO:0000256" key="1">
    <source>
        <dbReference type="ARBA" id="ARBA00023015"/>
    </source>
</evidence>
<feature type="region of interest" description="Disordered" evidence="5">
    <location>
        <begin position="266"/>
        <end position="285"/>
    </location>
</feature>
<gene>
    <name evidence="7" type="ORF">RSPPHO_02149</name>
</gene>
<reference evidence="7 8" key="1">
    <citation type="submission" date="2012-02" db="EMBL/GenBank/DDBJ databases">
        <title>Shotgun genome sequence of Phaeospirillum photometricum DSM 122.</title>
        <authorList>
            <person name="Duquesne K."/>
            <person name="Sturgis J."/>
        </authorList>
    </citation>
    <scope>NUCLEOTIDE SEQUENCE [LARGE SCALE GENOMIC DNA]</scope>
    <source>
        <strain evidence="8">DSM122</strain>
    </source>
</reference>
<sequence>MGDIPMPHGSVLRLPTWTPGIVAVSAATAQVFARHTHDQHGLGAVVRGGHGSASGRGPVEAGPGEMITVNPGEVHDGRPLGEGGRAWKMLYLDPTVVTAALLDLSEGRFATAEFAQPVIARPGLAAGLLRVFEALTTPVEAVGRLRGEAMLLALLAGVLHPGEGRGVPAALRLAVQRLDEAPEEPVSLDDLARLTGLGRFQVVRGFVRATGLPPHAYLMQRRLQRARRLLLAGLPVAEVALACGFADQSHLTRLFKRGFGLPPGAYATAGRLQEPSRRSGLGRKD</sequence>
<feature type="domain" description="HTH araC/xylS-type" evidence="6">
    <location>
        <begin position="172"/>
        <end position="269"/>
    </location>
</feature>
<evidence type="ECO:0000256" key="2">
    <source>
        <dbReference type="ARBA" id="ARBA00023125"/>
    </source>
</evidence>
<protein>
    <submittedName>
        <fullName evidence="7">Transcriptional regulator, AraC family</fullName>
    </submittedName>
</protein>